<dbReference type="Proteomes" id="UP001155057">
    <property type="component" value="Unassembled WGS sequence"/>
</dbReference>
<evidence type="ECO:0000313" key="2">
    <source>
        <dbReference type="EMBL" id="MCS3712012.1"/>
    </source>
</evidence>
<evidence type="ECO:0000313" key="3">
    <source>
        <dbReference type="Proteomes" id="UP001155057"/>
    </source>
</evidence>
<sequence>MSTVVSVLNQKGGSGKSTLVTNLARAYQLEGHSVEILDGDSQRTATEWAKLQPADTNMPTVTSTTASNIEEHIEAASGSVVLVDGAPAHDTLNVRAMKLSDLVLVPVRASGPDLWSSEDLLDSIQTRREKTGGQPQAAFVVCQQVARTNLASEIGDVLASYPLPVLDGRTNHRVAYAEALSSGTTVLDMPGAKKAEAEIRRITEQSLEMLPSNQ</sequence>
<comment type="caution">
    <text evidence="2">The sequence shown here is derived from an EMBL/GenBank/DDBJ whole genome shotgun (WGS) entry which is preliminary data.</text>
</comment>
<dbReference type="PANTHER" id="PTHR13696:SF96">
    <property type="entry name" value="COBQ_COBB_MIND_PARA NUCLEOTIDE BINDING DOMAIN-CONTAINING PROTEIN"/>
    <property type="match status" value="1"/>
</dbReference>
<protein>
    <submittedName>
        <fullName evidence="2">Chromosome partitioning protein</fullName>
    </submittedName>
</protein>
<dbReference type="Pfam" id="PF01656">
    <property type="entry name" value="CbiA"/>
    <property type="match status" value="1"/>
</dbReference>
<name>A0A9X2QF42_9BACT</name>
<dbReference type="AlphaFoldDB" id="A0A9X2QF42"/>
<dbReference type="PIRSF" id="PIRSF009320">
    <property type="entry name" value="Nuc_binding_HP_1000"/>
    <property type="match status" value="1"/>
</dbReference>
<evidence type="ECO:0000259" key="1">
    <source>
        <dbReference type="Pfam" id="PF01656"/>
    </source>
</evidence>
<dbReference type="SUPFAM" id="SSF52540">
    <property type="entry name" value="P-loop containing nucleoside triphosphate hydrolases"/>
    <property type="match status" value="1"/>
</dbReference>
<dbReference type="RefSeq" id="WP_259124706.1">
    <property type="nucleotide sequence ID" value="NZ_JANUAE010000023.1"/>
</dbReference>
<dbReference type="PANTHER" id="PTHR13696">
    <property type="entry name" value="P-LOOP CONTAINING NUCLEOSIDE TRIPHOSPHATE HYDROLASE"/>
    <property type="match status" value="1"/>
</dbReference>
<dbReference type="InterPro" id="IPR048089">
    <property type="entry name" value="McdA"/>
</dbReference>
<feature type="domain" description="CobQ/CobB/MinD/ParA nucleotide binding" evidence="1">
    <location>
        <begin position="6"/>
        <end position="185"/>
    </location>
</feature>
<gene>
    <name evidence="2" type="ORF">GGP61_003648</name>
</gene>
<dbReference type="InterPro" id="IPR050678">
    <property type="entry name" value="DNA_Partitioning_ATPase"/>
</dbReference>
<dbReference type="Gene3D" id="3.40.50.300">
    <property type="entry name" value="P-loop containing nucleotide triphosphate hydrolases"/>
    <property type="match status" value="1"/>
</dbReference>
<proteinExistence type="predicted"/>
<dbReference type="InterPro" id="IPR027417">
    <property type="entry name" value="P-loop_NTPase"/>
</dbReference>
<accession>A0A9X2QF42</accession>
<dbReference type="InterPro" id="IPR002586">
    <property type="entry name" value="CobQ/CobB/MinD/ParA_Nub-bd_dom"/>
</dbReference>
<dbReference type="NCBIfam" id="NF041546">
    <property type="entry name" value="ParA_partition"/>
    <property type="match status" value="1"/>
</dbReference>
<dbReference type="EMBL" id="JANUAE010000023">
    <property type="protein sequence ID" value="MCS3712012.1"/>
    <property type="molecule type" value="Genomic_DNA"/>
</dbReference>
<reference evidence="2" key="1">
    <citation type="submission" date="2022-08" db="EMBL/GenBank/DDBJ databases">
        <title>Genomic Encyclopedia of Type Strains, Phase V (KMG-V): Genome sequencing to study the core and pangenomes of soil and plant-associated prokaryotes.</title>
        <authorList>
            <person name="Whitman W."/>
        </authorList>
    </citation>
    <scope>NUCLEOTIDE SEQUENCE</scope>
    <source>
        <strain evidence="2">SP3049</strain>
    </source>
</reference>
<organism evidence="2 3">
    <name type="scientific">Salinibacter ruber</name>
    <dbReference type="NCBI Taxonomy" id="146919"/>
    <lineage>
        <taxon>Bacteria</taxon>
        <taxon>Pseudomonadati</taxon>
        <taxon>Rhodothermota</taxon>
        <taxon>Rhodothermia</taxon>
        <taxon>Rhodothermales</taxon>
        <taxon>Salinibacteraceae</taxon>
        <taxon>Salinibacter</taxon>
    </lineage>
</organism>
<dbReference type="CDD" id="cd02042">
    <property type="entry name" value="ParAB_family"/>
    <property type="match status" value="1"/>
</dbReference>